<protein>
    <submittedName>
        <fullName evidence="2">Uncharacterized protein</fullName>
    </submittedName>
</protein>
<name>A0A914XN28_9BILA</name>
<accession>A0A914XN28</accession>
<evidence type="ECO:0000313" key="1">
    <source>
        <dbReference type="Proteomes" id="UP000887566"/>
    </source>
</evidence>
<dbReference type="WBParaSite" id="PSAMB.scaffold9282size5143.g32287.t1">
    <property type="protein sequence ID" value="PSAMB.scaffold9282size5143.g32287.t1"/>
    <property type="gene ID" value="PSAMB.scaffold9282size5143.g32287"/>
</dbReference>
<dbReference type="Proteomes" id="UP000887566">
    <property type="component" value="Unplaced"/>
</dbReference>
<organism evidence="1 2">
    <name type="scientific">Plectus sambesii</name>
    <dbReference type="NCBI Taxonomy" id="2011161"/>
    <lineage>
        <taxon>Eukaryota</taxon>
        <taxon>Metazoa</taxon>
        <taxon>Ecdysozoa</taxon>
        <taxon>Nematoda</taxon>
        <taxon>Chromadorea</taxon>
        <taxon>Plectida</taxon>
        <taxon>Plectina</taxon>
        <taxon>Plectoidea</taxon>
        <taxon>Plectidae</taxon>
        <taxon>Plectus</taxon>
    </lineage>
</organism>
<proteinExistence type="predicted"/>
<dbReference type="AlphaFoldDB" id="A0A914XN28"/>
<sequence>METLDPLELKMKTREELRIDHECDSSTITRIVQQEQNIISIALENGNTARQRLHKRKHDDLERAAEEIPDEVCQPRNDRNEEALEQAIPLHLVARIRCPLLPSPVLILRIKMLTSEQGERPRGSTL</sequence>
<keyword evidence="1" id="KW-1185">Reference proteome</keyword>
<reference evidence="2" key="1">
    <citation type="submission" date="2022-11" db="UniProtKB">
        <authorList>
            <consortium name="WormBaseParasite"/>
        </authorList>
    </citation>
    <scope>IDENTIFICATION</scope>
</reference>
<evidence type="ECO:0000313" key="2">
    <source>
        <dbReference type="WBParaSite" id="PSAMB.scaffold9282size5143.g32287.t1"/>
    </source>
</evidence>